<organism evidence="2 3">
    <name type="scientific">Candidatus Methanoperedens nitratireducens</name>
    <dbReference type="NCBI Taxonomy" id="1392998"/>
    <lineage>
        <taxon>Archaea</taxon>
        <taxon>Methanobacteriati</taxon>
        <taxon>Methanobacteriota</taxon>
        <taxon>Stenosarchaea group</taxon>
        <taxon>Methanomicrobia</taxon>
        <taxon>Methanosarcinales</taxon>
        <taxon>ANME-2 cluster</taxon>
        <taxon>Candidatus Methanoperedentaceae</taxon>
        <taxon>Candidatus Methanoperedens</taxon>
    </lineage>
</organism>
<dbReference type="InterPro" id="IPR000182">
    <property type="entry name" value="GNAT_dom"/>
</dbReference>
<evidence type="ECO:0000313" key="2">
    <source>
        <dbReference type="EMBL" id="KPQ41561.1"/>
    </source>
</evidence>
<dbReference type="Pfam" id="PF13508">
    <property type="entry name" value="Acetyltransf_7"/>
    <property type="match status" value="1"/>
</dbReference>
<proteinExistence type="predicted"/>
<dbReference type="CDD" id="cd04301">
    <property type="entry name" value="NAT_SF"/>
    <property type="match status" value="1"/>
</dbReference>
<protein>
    <submittedName>
        <fullName evidence="2">Acetyltransferase (GNAT) family protein</fullName>
    </submittedName>
</protein>
<name>A0A0P8ABZ3_9EURY</name>
<dbReference type="InterPro" id="IPR016181">
    <property type="entry name" value="Acyl_CoA_acyltransferase"/>
</dbReference>
<dbReference type="Proteomes" id="UP000050360">
    <property type="component" value="Unassembled WGS sequence"/>
</dbReference>
<dbReference type="SUPFAM" id="SSF55729">
    <property type="entry name" value="Acyl-CoA N-acyltransferases (Nat)"/>
    <property type="match status" value="1"/>
</dbReference>
<feature type="domain" description="N-acetyltransferase" evidence="1">
    <location>
        <begin position="1"/>
        <end position="97"/>
    </location>
</feature>
<dbReference type="PROSITE" id="PS51186">
    <property type="entry name" value="GNAT"/>
    <property type="match status" value="1"/>
</dbReference>
<evidence type="ECO:0000259" key="1">
    <source>
        <dbReference type="PROSITE" id="PS51186"/>
    </source>
</evidence>
<keyword evidence="2" id="KW-0808">Transferase</keyword>
<evidence type="ECO:0000313" key="3">
    <source>
        <dbReference type="Proteomes" id="UP000050360"/>
    </source>
</evidence>
<gene>
    <name evidence="2" type="ORF">MPEBLZ_03924</name>
</gene>
<dbReference type="EMBL" id="LKCM01000337">
    <property type="protein sequence ID" value="KPQ41561.1"/>
    <property type="molecule type" value="Genomic_DNA"/>
</dbReference>
<dbReference type="Gene3D" id="3.40.630.30">
    <property type="match status" value="1"/>
</dbReference>
<reference evidence="2 3" key="1">
    <citation type="submission" date="2015-09" db="EMBL/GenBank/DDBJ databases">
        <title>A metagenomics-based metabolic model of nitrate-dependent anaerobic oxidation of methane by Methanoperedens-like archaea.</title>
        <authorList>
            <person name="Arshad A."/>
            <person name="Speth D.R."/>
            <person name="De Graaf R.M."/>
            <person name="Op Den Camp H.J."/>
            <person name="Jetten M.S."/>
            <person name="Welte C.U."/>
        </authorList>
    </citation>
    <scope>NUCLEOTIDE SEQUENCE [LARGE SCALE GENOMIC DNA]</scope>
</reference>
<dbReference type="GO" id="GO:0016747">
    <property type="term" value="F:acyltransferase activity, transferring groups other than amino-acyl groups"/>
    <property type="evidence" value="ECO:0007669"/>
    <property type="project" value="InterPro"/>
</dbReference>
<accession>A0A0P8ABZ3</accession>
<sequence>MVLNYDGKIIGSVRAFEKGETCYIGRLIVHADYQNQGFGTKLLNRIENIFNSKRFELFTGHRSEKNLYLYQKLGYKIFKSEKITDSLSFIYLKKNNKKIIGANKHF</sequence>
<comment type="caution">
    <text evidence="2">The sequence shown here is derived from an EMBL/GenBank/DDBJ whole genome shotgun (WGS) entry which is preliminary data.</text>
</comment>
<dbReference type="AlphaFoldDB" id="A0A0P8ABZ3"/>